<dbReference type="SUPFAM" id="SSF103088">
    <property type="entry name" value="OmpA-like"/>
    <property type="match status" value="1"/>
</dbReference>
<dbReference type="SUPFAM" id="SSF49464">
    <property type="entry name" value="Carboxypeptidase regulatory domain-like"/>
    <property type="match status" value="1"/>
</dbReference>
<dbReference type="InterPro" id="IPR006665">
    <property type="entry name" value="OmpA-like"/>
</dbReference>
<dbReference type="Gene3D" id="2.120.10.30">
    <property type="entry name" value="TolB, C-terminal domain"/>
    <property type="match status" value="1"/>
</dbReference>
<dbReference type="CDD" id="cd07185">
    <property type="entry name" value="OmpA_C-like"/>
    <property type="match status" value="1"/>
</dbReference>
<dbReference type="SUPFAM" id="SSF82171">
    <property type="entry name" value="DPP6 N-terminal domain-like"/>
    <property type="match status" value="1"/>
</dbReference>
<dbReference type="Proteomes" id="UP000257004">
    <property type="component" value="Unassembled WGS sequence"/>
</dbReference>
<evidence type="ECO:0000256" key="2">
    <source>
        <dbReference type="ARBA" id="ARBA00023136"/>
    </source>
</evidence>
<dbReference type="Gene3D" id="1.25.40.10">
    <property type="entry name" value="Tetratricopeptide repeat domain"/>
    <property type="match status" value="1"/>
</dbReference>
<evidence type="ECO:0000313" key="6">
    <source>
        <dbReference type="EMBL" id="RED26819.1"/>
    </source>
</evidence>
<proteinExistence type="predicted"/>
<dbReference type="OrthoDB" id="9809364at2"/>
<dbReference type="PROSITE" id="PS51123">
    <property type="entry name" value="OMPA_2"/>
    <property type="match status" value="1"/>
</dbReference>
<dbReference type="InterPro" id="IPR006664">
    <property type="entry name" value="OMP_bac"/>
</dbReference>
<dbReference type="InterPro" id="IPR011990">
    <property type="entry name" value="TPR-like_helical_dom_sf"/>
</dbReference>
<organism evidence="6 7">
    <name type="scientific">Flavobacterium cutihirudinis</name>
    <dbReference type="NCBI Taxonomy" id="1265740"/>
    <lineage>
        <taxon>Bacteria</taxon>
        <taxon>Pseudomonadati</taxon>
        <taxon>Bacteroidota</taxon>
        <taxon>Flavobacteriia</taxon>
        <taxon>Flavobacteriales</taxon>
        <taxon>Flavobacteriaceae</taxon>
        <taxon>Flavobacterium</taxon>
    </lineage>
</organism>
<dbReference type="GO" id="GO:0009279">
    <property type="term" value="C:cell outer membrane"/>
    <property type="evidence" value="ECO:0007669"/>
    <property type="project" value="UniProtKB-SubCell"/>
</dbReference>
<evidence type="ECO:0000259" key="5">
    <source>
        <dbReference type="PROSITE" id="PS51123"/>
    </source>
</evidence>
<comment type="caution">
    <text evidence="6">The sequence shown here is derived from an EMBL/GenBank/DDBJ whole genome shotgun (WGS) entry which is preliminary data.</text>
</comment>
<reference evidence="6 7" key="1">
    <citation type="submission" date="2018-07" db="EMBL/GenBank/DDBJ databases">
        <title>Genomic Encyclopedia of Archaeal and Bacterial Type Strains, Phase II (KMG-II): from individual species to whole genera.</title>
        <authorList>
            <person name="Goeker M."/>
        </authorList>
    </citation>
    <scope>NUCLEOTIDE SEQUENCE [LARGE SCALE GENOMIC DNA]</scope>
    <source>
        <strain evidence="6 7">DSM 25795</strain>
    </source>
</reference>
<dbReference type="InterPro" id="IPR008969">
    <property type="entry name" value="CarboxyPept-like_regulatory"/>
</dbReference>
<evidence type="ECO:0000256" key="3">
    <source>
        <dbReference type="ARBA" id="ARBA00023237"/>
    </source>
</evidence>
<dbReference type="Pfam" id="PF00691">
    <property type="entry name" value="OmpA"/>
    <property type="match status" value="1"/>
</dbReference>
<keyword evidence="7" id="KW-1185">Reference proteome</keyword>
<dbReference type="Gene3D" id="3.30.1330.60">
    <property type="entry name" value="OmpA-like domain"/>
    <property type="match status" value="1"/>
</dbReference>
<dbReference type="InterPro" id="IPR036737">
    <property type="entry name" value="OmpA-like_sf"/>
</dbReference>
<keyword evidence="2 4" id="KW-0472">Membrane</keyword>
<feature type="domain" description="OmpA-like" evidence="5">
    <location>
        <begin position="520"/>
        <end position="643"/>
    </location>
</feature>
<dbReference type="InterPro" id="IPR011659">
    <property type="entry name" value="WD40"/>
</dbReference>
<dbReference type="InterPro" id="IPR011042">
    <property type="entry name" value="6-blade_b-propeller_TolB-like"/>
</dbReference>
<dbReference type="AlphaFoldDB" id="A0A3D9G0X6"/>
<comment type="subcellular location">
    <subcellularLocation>
        <location evidence="1">Cell outer membrane</location>
    </subcellularLocation>
</comment>
<dbReference type="Pfam" id="PF07676">
    <property type="entry name" value="PD40"/>
    <property type="match status" value="2"/>
</dbReference>
<evidence type="ECO:0000256" key="1">
    <source>
        <dbReference type="ARBA" id="ARBA00004442"/>
    </source>
</evidence>
<sequence>MKRRFTILILLAVQIVCSQTKDKTADVLFDKMYYIEAARLYEISIKNGDVSKEILQRAGDAHYFNTQMENASKWYGKLLAEYPNEVSSEYYFRYAQSLQGIKNYELAKKWMVNFSEKKKSTDSRAQNFSLKKVTLEDIKRIKPHFLLENLEINSAYSDFAPMFYKDNLVYSTSSDSSFIKTANYGWNDQPYLKLQLGKISPSQTNVTFKERFGKEISTQYHEACVAFSPDEKTIYFTRNNYNGKLKRDSKGVNNLKLYSATATEGDNGTVKWGNVKELPFNSDSYSVGQPSVSKDGKKLYFVSDMPGTVGSTDIFVVDILGENQYSNPKNLGDKINTSGREMFPFITDLALYFASDGFLGLGGLDVFESRLTDGVFDDPANLGAPLNSSMDDFGFIIREETNKGFVCSNRNTGKGDDDIYSFERSCAQSVEGYVFDAVSNNKIPGAIVTLKNSENETIEQTVSKIDGRFEFNDNINCNTTYIIEGFKDNFKPASKTVIIPSNSGITEVPIGLDPALIERKDGILKIKIGIILFDLDKSDIRYDAAIELNKIVLLMTQYPNMVIKIESHTDSRANDQYNLELSDRRAKATRDYIISQGIAPERIESAIGFGETQLLNNCSNGVPCTEQQHQVNRRSEFIITKIQ</sequence>
<dbReference type="PANTHER" id="PTHR30329:SF21">
    <property type="entry name" value="LIPOPROTEIN YIAD-RELATED"/>
    <property type="match status" value="1"/>
</dbReference>
<dbReference type="InterPro" id="IPR050330">
    <property type="entry name" value="Bact_OuterMem_StrucFunc"/>
</dbReference>
<dbReference type="Gene3D" id="2.60.40.1120">
    <property type="entry name" value="Carboxypeptidase-like, regulatory domain"/>
    <property type="match status" value="1"/>
</dbReference>
<dbReference type="SUPFAM" id="SSF48452">
    <property type="entry name" value="TPR-like"/>
    <property type="match status" value="1"/>
</dbReference>
<dbReference type="RefSeq" id="WP_115886898.1">
    <property type="nucleotide sequence ID" value="NZ_QRDQ01000007.1"/>
</dbReference>
<protein>
    <submittedName>
        <fullName evidence="6">Outer membrane protein OmpA-like peptidoglycan-associated protein</fullName>
    </submittedName>
</protein>
<gene>
    <name evidence="6" type="ORF">BD847_0744</name>
</gene>
<dbReference type="PANTHER" id="PTHR30329">
    <property type="entry name" value="STATOR ELEMENT OF FLAGELLAR MOTOR COMPLEX"/>
    <property type="match status" value="1"/>
</dbReference>
<keyword evidence="3" id="KW-0998">Cell outer membrane</keyword>
<name>A0A3D9G0X6_9FLAO</name>
<evidence type="ECO:0000313" key="7">
    <source>
        <dbReference type="Proteomes" id="UP000257004"/>
    </source>
</evidence>
<dbReference type="PRINTS" id="PR01021">
    <property type="entry name" value="OMPADOMAIN"/>
</dbReference>
<dbReference type="EMBL" id="QRDQ01000007">
    <property type="protein sequence ID" value="RED26819.1"/>
    <property type="molecule type" value="Genomic_DNA"/>
</dbReference>
<evidence type="ECO:0000256" key="4">
    <source>
        <dbReference type="PROSITE-ProRule" id="PRU00473"/>
    </source>
</evidence>
<accession>A0A3D9G0X6</accession>